<keyword evidence="1" id="KW-1133">Transmembrane helix</keyword>
<dbReference type="Proteomes" id="UP000308768">
    <property type="component" value="Unassembled WGS sequence"/>
</dbReference>
<feature type="transmembrane region" description="Helical" evidence="1">
    <location>
        <begin position="20"/>
        <end position="40"/>
    </location>
</feature>
<dbReference type="GO" id="GO:0030151">
    <property type="term" value="F:molybdenum ion binding"/>
    <property type="evidence" value="ECO:0007669"/>
    <property type="project" value="InterPro"/>
</dbReference>
<evidence type="ECO:0000313" key="3">
    <source>
        <dbReference type="EMBL" id="TKA72560.1"/>
    </source>
</evidence>
<organism evidence="3 4">
    <name type="scientific">Cryomyces minteri</name>
    <dbReference type="NCBI Taxonomy" id="331657"/>
    <lineage>
        <taxon>Eukaryota</taxon>
        <taxon>Fungi</taxon>
        <taxon>Dikarya</taxon>
        <taxon>Ascomycota</taxon>
        <taxon>Pezizomycotina</taxon>
        <taxon>Dothideomycetes</taxon>
        <taxon>Dothideomycetes incertae sedis</taxon>
        <taxon>Cryomyces</taxon>
    </lineage>
</organism>
<dbReference type="AlphaFoldDB" id="A0A4U0X7R8"/>
<keyword evidence="1" id="KW-0472">Membrane</keyword>
<dbReference type="GO" id="GO:0003824">
    <property type="term" value="F:catalytic activity"/>
    <property type="evidence" value="ECO:0007669"/>
    <property type="project" value="InterPro"/>
</dbReference>
<dbReference type="STRING" id="331657.A0A4U0X7R8"/>
<evidence type="ECO:0000313" key="4">
    <source>
        <dbReference type="Proteomes" id="UP000308768"/>
    </source>
</evidence>
<gene>
    <name evidence="3" type="ORF">B0A49_07394</name>
</gene>
<keyword evidence="1" id="KW-0812">Transmembrane</keyword>
<accession>A0A4U0X7R8</accession>
<keyword evidence="4" id="KW-1185">Reference proteome</keyword>
<reference evidence="3 4" key="1">
    <citation type="submission" date="2017-03" db="EMBL/GenBank/DDBJ databases">
        <title>Genomes of endolithic fungi from Antarctica.</title>
        <authorList>
            <person name="Coleine C."/>
            <person name="Masonjones S."/>
            <person name="Stajich J.E."/>
        </authorList>
    </citation>
    <scope>NUCLEOTIDE SEQUENCE [LARGE SCALE GENOMIC DNA]</scope>
    <source>
        <strain evidence="3 4">CCFEE 5187</strain>
    </source>
</reference>
<dbReference type="SUPFAM" id="SSF50800">
    <property type="entry name" value="PK beta-barrel domain-like"/>
    <property type="match status" value="1"/>
</dbReference>
<dbReference type="OrthoDB" id="17255at2759"/>
<proteinExistence type="predicted"/>
<evidence type="ECO:0000259" key="2">
    <source>
        <dbReference type="PROSITE" id="PS51340"/>
    </source>
</evidence>
<protein>
    <recommendedName>
        <fullName evidence="2">MOSC domain-containing protein</fullName>
    </recommendedName>
</protein>
<dbReference type="InterPro" id="IPR005302">
    <property type="entry name" value="MoCF_Sase_C"/>
</dbReference>
<dbReference type="InterPro" id="IPR011037">
    <property type="entry name" value="Pyrv_Knase-like_insert_dom_sf"/>
</dbReference>
<dbReference type="GO" id="GO:0030170">
    <property type="term" value="F:pyridoxal phosphate binding"/>
    <property type="evidence" value="ECO:0007669"/>
    <property type="project" value="InterPro"/>
</dbReference>
<dbReference type="PANTHER" id="PTHR14237">
    <property type="entry name" value="MOLYBDOPTERIN COFACTOR SULFURASE MOSC"/>
    <property type="match status" value="1"/>
</dbReference>
<feature type="domain" description="MOSC" evidence="2">
    <location>
        <begin position="169"/>
        <end position="332"/>
    </location>
</feature>
<dbReference type="PROSITE" id="PS51340">
    <property type="entry name" value="MOSC"/>
    <property type="match status" value="1"/>
</dbReference>
<dbReference type="Pfam" id="PF03473">
    <property type="entry name" value="MOSC"/>
    <property type="match status" value="1"/>
</dbReference>
<evidence type="ECO:0000256" key="1">
    <source>
        <dbReference type="SAM" id="Phobius"/>
    </source>
</evidence>
<name>A0A4U0X7R8_9PEZI</name>
<dbReference type="PANTHER" id="PTHR14237:SF23">
    <property type="entry name" value="MOSC DOMAIN PROTEIN (AFU_ORTHOLOGUE AFUA_7G05900)"/>
    <property type="match status" value="1"/>
</dbReference>
<sequence>MGLFKMDLIRGTLVLSPPYYLMALCIPLLPIVVLIVLEYVHRREEQVAPAGCRPFGLMADSRLKDQYDKKYEKEGTCGTTPDGSPRAEVKGLFVYPVKSCAPSVQPRLTSIRAEPQITFRIPFDPPRDRIKEKGYSTERMKIFADEPEALNMSAEIPANILAKLKYTLGVSNTFTLFRVDNEKRRDLFRCAPRKDEIGYQPYPLHLLNLASVRDVASKLGPTGPRNLDALRFRSNIYITGPAAFAEDSWKRIRIGSGTYHVACRTARCGLPNVDPATGVKDANEPSTTLRAYRCIDHGAGTAGPARVACLGVQLVPAIETAALRVGDAVEVLETGEHWFIAGGVAREEQDRRYYALKEKPRKTAD</sequence>
<dbReference type="EMBL" id="NAJN01000491">
    <property type="protein sequence ID" value="TKA72560.1"/>
    <property type="molecule type" value="Genomic_DNA"/>
</dbReference>
<comment type="caution">
    <text evidence="3">The sequence shown here is derived from an EMBL/GenBank/DDBJ whole genome shotgun (WGS) entry which is preliminary data.</text>
</comment>